<accession>A0ABD3EAE6</accession>
<proteinExistence type="predicted"/>
<evidence type="ECO:0000313" key="3">
    <source>
        <dbReference type="Proteomes" id="UP001632038"/>
    </source>
</evidence>
<dbReference type="Proteomes" id="UP001632038">
    <property type="component" value="Unassembled WGS sequence"/>
</dbReference>
<organism evidence="2 3">
    <name type="scientific">Castilleja foliolosa</name>
    <dbReference type="NCBI Taxonomy" id="1961234"/>
    <lineage>
        <taxon>Eukaryota</taxon>
        <taxon>Viridiplantae</taxon>
        <taxon>Streptophyta</taxon>
        <taxon>Embryophyta</taxon>
        <taxon>Tracheophyta</taxon>
        <taxon>Spermatophyta</taxon>
        <taxon>Magnoliopsida</taxon>
        <taxon>eudicotyledons</taxon>
        <taxon>Gunneridae</taxon>
        <taxon>Pentapetalae</taxon>
        <taxon>asterids</taxon>
        <taxon>lamiids</taxon>
        <taxon>Lamiales</taxon>
        <taxon>Orobanchaceae</taxon>
        <taxon>Pedicularideae</taxon>
        <taxon>Castillejinae</taxon>
        <taxon>Castilleja</taxon>
    </lineage>
</organism>
<feature type="compositionally biased region" description="Basic and acidic residues" evidence="1">
    <location>
        <begin position="45"/>
        <end position="54"/>
    </location>
</feature>
<sequence>MVKRKSSEPEEDVNEELVMSSKKKQRLGSSSSSLGPDLGGGEDPDLPRHEREELPDLGGADVVEEGGATRHPLPARSSSFSP</sequence>
<dbReference type="AlphaFoldDB" id="A0ABD3EAE6"/>
<evidence type="ECO:0000256" key="1">
    <source>
        <dbReference type="SAM" id="MobiDB-lite"/>
    </source>
</evidence>
<feature type="compositionally biased region" description="Low complexity" evidence="1">
    <location>
        <begin position="27"/>
        <end position="36"/>
    </location>
</feature>
<protein>
    <submittedName>
        <fullName evidence="2">Uncharacterized protein</fullName>
    </submittedName>
</protein>
<gene>
    <name evidence="2" type="ORF">CASFOL_006482</name>
</gene>
<keyword evidence="3" id="KW-1185">Reference proteome</keyword>
<dbReference type="EMBL" id="JAVIJP010000007">
    <property type="protein sequence ID" value="KAL3650079.1"/>
    <property type="molecule type" value="Genomic_DNA"/>
</dbReference>
<evidence type="ECO:0000313" key="2">
    <source>
        <dbReference type="EMBL" id="KAL3650079.1"/>
    </source>
</evidence>
<reference evidence="3" key="1">
    <citation type="journal article" date="2024" name="IScience">
        <title>Strigolactones Initiate the Formation of Haustorium-like Structures in Castilleja.</title>
        <authorList>
            <person name="Buerger M."/>
            <person name="Peterson D."/>
            <person name="Chory J."/>
        </authorList>
    </citation>
    <scope>NUCLEOTIDE SEQUENCE [LARGE SCALE GENOMIC DNA]</scope>
</reference>
<comment type="caution">
    <text evidence="2">The sequence shown here is derived from an EMBL/GenBank/DDBJ whole genome shotgun (WGS) entry which is preliminary data.</text>
</comment>
<name>A0ABD3EAE6_9LAMI</name>
<feature type="region of interest" description="Disordered" evidence="1">
    <location>
        <begin position="1"/>
        <end position="82"/>
    </location>
</feature>